<dbReference type="AlphaFoldDB" id="A0A840Z2T1"/>
<evidence type="ECO:0000313" key="3">
    <source>
        <dbReference type="EMBL" id="MBB5720006.1"/>
    </source>
</evidence>
<dbReference type="Gene3D" id="1.20.1250.20">
    <property type="entry name" value="MFS general substrate transporter like domains"/>
    <property type="match status" value="2"/>
</dbReference>
<proteinExistence type="inferred from homology"/>
<feature type="transmembrane region" description="Helical" evidence="2">
    <location>
        <begin position="294"/>
        <end position="318"/>
    </location>
</feature>
<accession>A0A840Z2T1</accession>
<dbReference type="Proteomes" id="UP000554342">
    <property type="component" value="Unassembled WGS sequence"/>
</dbReference>
<keyword evidence="2" id="KW-0812">Transmembrane</keyword>
<comment type="caution">
    <text evidence="3">The sequence shown here is derived from an EMBL/GenBank/DDBJ whole genome shotgun (WGS) entry which is preliminary data.</text>
</comment>
<keyword evidence="2" id="KW-0472">Membrane</keyword>
<feature type="transmembrane region" description="Helical" evidence="2">
    <location>
        <begin position="54"/>
        <end position="73"/>
    </location>
</feature>
<feature type="transmembrane region" description="Helical" evidence="2">
    <location>
        <begin position="20"/>
        <end position="42"/>
    </location>
</feature>
<dbReference type="GO" id="GO:0005886">
    <property type="term" value="C:plasma membrane"/>
    <property type="evidence" value="ECO:0007669"/>
    <property type="project" value="TreeGrafter"/>
</dbReference>
<feature type="transmembrane region" description="Helical" evidence="2">
    <location>
        <begin position="204"/>
        <end position="222"/>
    </location>
</feature>
<dbReference type="GO" id="GO:0015293">
    <property type="term" value="F:symporter activity"/>
    <property type="evidence" value="ECO:0007669"/>
    <property type="project" value="InterPro"/>
</dbReference>
<dbReference type="PANTHER" id="PTHR11328">
    <property type="entry name" value="MAJOR FACILITATOR SUPERFAMILY DOMAIN-CONTAINING PROTEIN"/>
    <property type="match status" value="1"/>
</dbReference>
<sequence length="424" mass="45468">MMLYLLFYYTEALHLPITTAAWLYAIASVWDGVISLAIGLWVDRVPVVGRHCRTFMIGTIPLGLSFVLAYMPVPLTGNGILWWVLGTHIALRSFYALVNIPYLAMSARISTNEGDRALVAGVRMLSGTLAAMTVALGTVPLGQWLTGEQGAAAYSGAAVLFAIVATVLLIFVGLNYRDGMEDAHKAPATLPLLVTIMAVLRNRAFLVLAGAMSAMIVAVTMVDKSVLYYFKYALGDEQAGHLALGLMMAVSGLAIPLCLLFTRRFGARRLWFAAAALGAVNLLLFVFGDMSIVASAQIFLVVMQVAIVGQSFVLWALLPRTIDHGERNLGVRADAATYGLVALLQRLGIGMGTLMLGYILGHEGLKNSFAHTIASETGLRLGIALVPLFFFLLAGLIMLAYPVRGAGRDDRHPADAPAVSRPEA</sequence>
<dbReference type="EMBL" id="JACIJI010000007">
    <property type="protein sequence ID" value="MBB5720006.1"/>
    <property type="molecule type" value="Genomic_DNA"/>
</dbReference>
<feature type="transmembrane region" description="Helical" evidence="2">
    <location>
        <begin position="242"/>
        <end position="261"/>
    </location>
</feature>
<feature type="transmembrane region" description="Helical" evidence="2">
    <location>
        <begin position="381"/>
        <end position="401"/>
    </location>
</feature>
<evidence type="ECO:0000313" key="4">
    <source>
        <dbReference type="Proteomes" id="UP000554342"/>
    </source>
</evidence>
<name>A0A840Z2T1_9SPHN</name>
<protein>
    <submittedName>
        <fullName evidence="3">GPH family glycoside/pentoside/hexuronide:cation symporter</fullName>
    </submittedName>
</protein>
<feature type="transmembrane region" description="Helical" evidence="2">
    <location>
        <begin position="79"/>
        <end position="105"/>
    </location>
</feature>
<keyword evidence="4" id="KW-1185">Reference proteome</keyword>
<dbReference type="InterPro" id="IPR039672">
    <property type="entry name" value="MFS_2"/>
</dbReference>
<organism evidence="3 4">
    <name type="scientific">Stakelama sediminis</name>
    <dbReference type="NCBI Taxonomy" id="463200"/>
    <lineage>
        <taxon>Bacteria</taxon>
        <taxon>Pseudomonadati</taxon>
        <taxon>Pseudomonadota</taxon>
        <taxon>Alphaproteobacteria</taxon>
        <taxon>Sphingomonadales</taxon>
        <taxon>Sphingomonadaceae</taxon>
        <taxon>Stakelama</taxon>
    </lineage>
</organism>
<dbReference type="InterPro" id="IPR036259">
    <property type="entry name" value="MFS_trans_sf"/>
</dbReference>
<reference evidence="3 4" key="1">
    <citation type="submission" date="2020-08" db="EMBL/GenBank/DDBJ databases">
        <title>Genomic Encyclopedia of Type Strains, Phase IV (KMG-IV): sequencing the most valuable type-strain genomes for metagenomic binning, comparative biology and taxonomic classification.</title>
        <authorList>
            <person name="Goeker M."/>
        </authorList>
    </citation>
    <scope>NUCLEOTIDE SEQUENCE [LARGE SCALE GENOMIC DNA]</scope>
    <source>
        <strain evidence="3 4">DSM 27203</strain>
    </source>
</reference>
<feature type="transmembrane region" description="Helical" evidence="2">
    <location>
        <begin position="270"/>
        <end position="288"/>
    </location>
</feature>
<dbReference type="GO" id="GO:0008643">
    <property type="term" value="P:carbohydrate transport"/>
    <property type="evidence" value="ECO:0007669"/>
    <property type="project" value="InterPro"/>
</dbReference>
<feature type="transmembrane region" description="Helical" evidence="2">
    <location>
        <begin position="338"/>
        <end position="361"/>
    </location>
</feature>
<feature type="transmembrane region" description="Helical" evidence="2">
    <location>
        <begin position="151"/>
        <end position="176"/>
    </location>
</feature>
<dbReference type="SUPFAM" id="SSF103473">
    <property type="entry name" value="MFS general substrate transporter"/>
    <property type="match status" value="1"/>
</dbReference>
<evidence type="ECO:0000256" key="2">
    <source>
        <dbReference type="SAM" id="Phobius"/>
    </source>
</evidence>
<gene>
    <name evidence="3" type="ORF">FHR23_002965</name>
</gene>
<dbReference type="Pfam" id="PF13347">
    <property type="entry name" value="MFS_2"/>
    <property type="match status" value="1"/>
</dbReference>
<dbReference type="PANTHER" id="PTHR11328:SF24">
    <property type="entry name" value="MAJOR FACILITATOR SUPERFAMILY (MFS) PROFILE DOMAIN-CONTAINING PROTEIN"/>
    <property type="match status" value="1"/>
</dbReference>
<keyword evidence="2" id="KW-1133">Transmembrane helix</keyword>
<feature type="transmembrane region" description="Helical" evidence="2">
    <location>
        <begin position="117"/>
        <end position="139"/>
    </location>
</feature>
<evidence type="ECO:0000256" key="1">
    <source>
        <dbReference type="ARBA" id="ARBA00009617"/>
    </source>
</evidence>
<comment type="similarity">
    <text evidence="1">Belongs to the sodium:galactoside symporter (TC 2.A.2) family.</text>
</comment>